<accession>A0ABN8IM70</accession>
<organism evidence="2 3">
    <name type="scientific">Iphiclides podalirius</name>
    <name type="common">scarce swallowtail</name>
    <dbReference type="NCBI Taxonomy" id="110791"/>
    <lineage>
        <taxon>Eukaryota</taxon>
        <taxon>Metazoa</taxon>
        <taxon>Ecdysozoa</taxon>
        <taxon>Arthropoda</taxon>
        <taxon>Hexapoda</taxon>
        <taxon>Insecta</taxon>
        <taxon>Pterygota</taxon>
        <taxon>Neoptera</taxon>
        <taxon>Endopterygota</taxon>
        <taxon>Lepidoptera</taxon>
        <taxon>Glossata</taxon>
        <taxon>Ditrysia</taxon>
        <taxon>Papilionoidea</taxon>
        <taxon>Papilionidae</taxon>
        <taxon>Papilioninae</taxon>
        <taxon>Iphiclides</taxon>
    </lineage>
</organism>
<reference evidence="2" key="1">
    <citation type="submission" date="2022-03" db="EMBL/GenBank/DDBJ databases">
        <authorList>
            <person name="Martin H S."/>
        </authorList>
    </citation>
    <scope>NUCLEOTIDE SEQUENCE</scope>
</reference>
<name>A0ABN8IM70_9NEOP</name>
<evidence type="ECO:0000256" key="1">
    <source>
        <dbReference type="SAM" id="MobiDB-lite"/>
    </source>
</evidence>
<dbReference type="EMBL" id="OW152840">
    <property type="protein sequence ID" value="CAH2061865.1"/>
    <property type="molecule type" value="Genomic_DNA"/>
</dbReference>
<sequence length="122" mass="13568">MQTTDKVHPLTTCNHRKATTYQARSQLRIVIVRAKPPPPPPHTIPHHRPPAPVASAARPRTVTKRRNAETSGKSAIVVYRDECARRSVMPPLCFPATVRRSRSHAVVAAFLPSPVERRRSSA</sequence>
<feature type="region of interest" description="Disordered" evidence="1">
    <location>
        <begin position="33"/>
        <end position="71"/>
    </location>
</feature>
<feature type="non-terminal residue" evidence="2">
    <location>
        <position position="122"/>
    </location>
</feature>
<dbReference type="Proteomes" id="UP000837857">
    <property type="component" value="Chromosome 28"/>
</dbReference>
<keyword evidence="3" id="KW-1185">Reference proteome</keyword>
<proteinExistence type="predicted"/>
<protein>
    <submittedName>
        <fullName evidence="2">Uncharacterized protein</fullName>
    </submittedName>
</protein>
<evidence type="ECO:0000313" key="3">
    <source>
        <dbReference type="Proteomes" id="UP000837857"/>
    </source>
</evidence>
<gene>
    <name evidence="2" type="ORF">IPOD504_LOCUS11513</name>
</gene>
<evidence type="ECO:0000313" key="2">
    <source>
        <dbReference type="EMBL" id="CAH2061865.1"/>
    </source>
</evidence>